<dbReference type="Proteomes" id="UP001152795">
    <property type="component" value="Unassembled WGS sequence"/>
</dbReference>
<feature type="non-terminal residue" evidence="1">
    <location>
        <position position="74"/>
    </location>
</feature>
<gene>
    <name evidence="1" type="ORF">PACLA_8A020033</name>
</gene>
<dbReference type="PANTHER" id="PTHR19446">
    <property type="entry name" value="REVERSE TRANSCRIPTASES"/>
    <property type="match status" value="1"/>
</dbReference>
<dbReference type="AlphaFoldDB" id="A0A7D9M309"/>
<dbReference type="EMBL" id="CACRXK020030458">
    <property type="protein sequence ID" value="CAB4042605.1"/>
    <property type="molecule type" value="Genomic_DNA"/>
</dbReference>
<comment type="caution">
    <text evidence="1">The sequence shown here is derived from an EMBL/GenBank/DDBJ whole genome shotgun (WGS) entry which is preliminary data.</text>
</comment>
<keyword evidence="1" id="KW-0808">Transferase</keyword>
<dbReference type="OrthoDB" id="6819250at2759"/>
<name>A0A7D9M309_PARCT</name>
<dbReference type="GO" id="GO:0003964">
    <property type="term" value="F:RNA-directed DNA polymerase activity"/>
    <property type="evidence" value="ECO:0007669"/>
    <property type="project" value="UniProtKB-KW"/>
</dbReference>
<sequence length="74" mass="8533">WKLSSIIPLHKKGDKNYVENYQPISFMCVVGKVLEHCIYNRLVEHVRKLISDCQHGFIRGKSCTSQLLSVLDCI</sequence>
<reference evidence="1" key="1">
    <citation type="submission" date="2020-04" db="EMBL/GenBank/DDBJ databases">
        <authorList>
            <person name="Alioto T."/>
            <person name="Alioto T."/>
            <person name="Gomez Garrido J."/>
        </authorList>
    </citation>
    <scope>NUCLEOTIDE SEQUENCE</scope>
    <source>
        <strain evidence="1">A484AB</strain>
    </source>
</reference>
<keyword evidence="2" id="KW-1185">Reference proteome</keyword>
<proteinExistence type="predicted"/>
<accession>A0A7D9M309</accession>
<keyword evidence="1" id="KW-0695">RNA-directed DNA polymerase</keyword>
<organism evidence="1 2">
    <name type="scientific">Paramuricea clavata</name>
    <name type="common">Red gorgonian</name>
    <name type="synonym">Violescent sea-whip</name>
    <dbReference type="NCBI Taxonomy" id="317549"/>
    <lineage>
        <taxon>Eukaryota</taxon>
        <taxon>Metazoa</taxon>
        <taxon>Cnidaria</taxon>
        <taxon>Anthozoa</taxon>
        <taxon>Octocorallia</taxon>
        <taxon>Malacalcyonacea</taxon>
        <taxon>Plexauridae</taxon>
        <taxon>Paramuricea</taxon>
    </lineage>
</organism>
<protein>
    <submittedName>
        <fullName evidence="1">RNA-directed DNA polymerase from mobile element jockey</fullName>
    </submittedName>
</protein>
<keyword evidence="1" id="KW-0548">Nucleotidyltransferase</keyword>
<evidence type="ECO:0000313" key="2">
    <source>
        <dbReference type="Proteomes" id="UP001152795"/>
    </source>
</evidence>
<feature type="non-terminal residue" evidence="1">
    <location>
        <position position="1"/>
    </location>
</feature>
<evidence type="ECO:0000313" key="1">
    <source>
        <dbReference type="EMBL" id="CAB4042605.1"/>
    </source>
</evidence>